<reference evidence="9 10" key="1">
    <citation type="journal article" date="2010" name="BMC Genomics">
        <title>The complete genome of Zunongwangia profunda SM-A87 reveals its adaptation to the deep-sea environment and ecological role in sedimentary organic nitrogen degradation.</title>
        <authorList>
            <person name="Qin Q.L."/>
            <person name="Zhang X.Y."/>
            <person name="Wang X.M."/>
            <person name="Liu G.M."/>
            <person name="Chen X.L."/>
            <person name="Xie B.B."/>
            <person name="Dang H.Y."/>
            <person name="Zhou B.C."/>
            <person name="Yu J."/>
            <person name="Zhang Y.Z."/>
        </authorList>
    </citation>
    <scope>NUCLEOTIDE SEQUENCE [LARGE SCALE GENOMIC DNA]</scope>
    <source>
        <strain evidence="10">DSM 18752 / CCTCC AB 206139 / SM-A87</strain>
    </source>
</reference>
<evidence type="ECO:0000313" key="9">
    <source>
        <dbReference type="EMBL" id="ADF54634.1"/>
    </source>
</evidence>
<evidence type="ECO:0000256" key="6">
    <source>
        <dbReference type="PIRSR" id="PIRSR606710-1"/>
    </source>
</evidence>
<dbReference type="InterPro" id="IPR006710">
    <property type="entry name" value="Glyco_hydro_43"/>
</dbReference>
<feature type="site" description="Important for catalytic activity, responsible for pKa modulation of the active site Glu and correct orientation of both the proton donor and substrate" evidence="7">
    <location>
        <position position="161"/>
    </location>
</feature>
<dbReference type="PANTHER" id="PTHR43772">
    <property type="entry name" value="ENDO-1,4-BETA-XYLANASE"/>
    <property type="match status" value="1"/>
</dbReference>
<dbReference type="SUPFAM" id="SSF75005">
    <property type="entry name" value="Arabinanase/levansucrase/invertase"/>
    <property type="match status" value="1"/>
</dbReference>
<dbReference type="CAZy" id="GH43">
    <property type="family name" value="Glycoside Hydrolase Family 43"/>
</dbReference>
<proteinExistence type="inferred from homology"/>
<dbReference type="Pfam" id="PF04616">
    <property type="entry name" value="Glyco_hydro_43"/>
    <property type="match status" value="1"/>
</dbReference>
<dbReference type="Gene3D" id="2.115.10.20">
    <property type="entry name" value="Glycosyl hydrolase domain, family 43"/>
    <property type="match status" value="1"/>
</dbReference>
<dbReference type="EMBL" id="CP001650">
    <property type="protein sequence ID" value="ADF54634.1"/>
    <property type="molecule type" value="Genomic_DNA"/>
</dbReference>
<dbReference type="STRING" id="655815.ZPR_4332"/>
<keyword evidence="3 8" id="KW-0378">Hydrolase</keyword>
<gene>
    <name evidence="9" type="ordered locus">ZPR_4332</name>
</gene>
<dbReference type="Proteomes" id="UP000001654">
    <property type="component" value="Chromosome"/>
</dbReference>
<dbReference type="InterPro" id="IPR023296">
    <property type="entry name" value="Glyco_hydro_beta-prop_sf"/>
</dbReference>
<evidence type="ECO:0000313" key="10">
    <source>
        <dbReference type="Proteomes" id="UP000001654"/>
    </source>
</evidence>
<keyword evidence="10" id="KW-1185">Reference proteome</keyword>
<feature type="active site" description="Proton acceptor" evidence="6">
    <location>
        <position position="52"/>
    </location>
</feature>
<evidence type="ECO:0000256" key="2">
    <source>
        <dbReference type="ARBA" id="ARBA00022651"/>
    </source>
</evidence>
<protein>
    <submittedName>
        <fullName evidence="9">Beta-xylosidase</fullName>
    </submittedName>
</protein>
<feature type="active site" description="Proton donor" evidence="6">
    <location>
        <position position="223"/>
    </location>
</feature>
<sequence>MPFYLIIKVFLKAKDEIFRSKKYKMINRFWLFLSFVFSLQLYAQNSQILLADPTIFEENGIYYLYGTKEDHSIPGEGFLVYTSKNLKTWEGPLGKTDGYALKKGDAFGTRGFWAPQVFKQNGHYYMAYTANENIAIASANSPLGPFKNKGKTLEATVKQIDPFVFFDDGKVYLYHVRLTAGNRIFVAEMTEDLSAIKPETLKECIAAKETWENTTNAEWPVSEGPTVFRNAETYIMLYSVNDFRNPDYSVGVATAKSPFGPWKKSASNPLISTADIGRNGPGHGDLFKNRNTLYYVLHTHFSEEKVSPRKTAIVKLKFDKKKNVFKLKSHSFQDLKK</sequence>
<dbReference type="eggNOG" id="COG3507">
    <property type="taxonomic scope" value="Bacteria"/>
</dbReference>
<dbReference type="AlphaFoldDB" id="D5BB94"/>
<dbReference type="KEGG" id="zpr:ZPR_4332"/>
<dbReference type="PANTHER" id="PTHR43772:SF2">
    <property type="entry name" value="PUTATIVE (AFU_ORTHOLOGUE AFUA_2G04480)-RELATED"/>
    <property type="match status" value="1"/>
</dbReference>
<name>D5BB94_ZUNPS</name>
<dbReference type="InterPro" id="IPR052176">
    <property type="entry name" value="Glycosyl_Hydrlase_43_Enz"/>
</dbReference>
<evidence type="ECO:0000256" key="7">
    <source>
        <dbReference type="PIRSR" id="PIRSR606710-2"/>
    </source>
</evidence>
<keyword evidence="2" id="KW-0624">Polysaccharide degradation</keyword>
<evidence type="ECO:0000256" key="5">
    <source>
        <dbReference type="ARBA" id="ARBA00023295"/>
    </source>
</evidence>
<dbReference type="GO" id="GO:0004553">
    <property type="term" value="F:hydrolase activity, hydrolyzing O-glycosyl compounds"/>
    <property type="evidence" value="ECO:0007669"/>
    <property type="project" value="InterPro"/>
</dbReference>
<evidence type="ECO:0000256" key="8">
    <source>
        <dbReference type="RuleBase" id="RU361187"/>
    </source>
</evidence>
<evidence type="ECO:0000256" key="3">
    <source>
        <dbReference type="ARBA" id="ARBA00022801"/>
    </source>
</evidence>
<comment type="similarity">
    <text evidence="1 8">Belongs to the glycosyl hydrolase 43 family.</text>
</comment>
<dbReference type="GO" id="GO:0045493">
    <property type="term" value="P:xylan catabolic process"/>
    <property type="evidence" value="ECO:0007669"/>
    <property type="project" value="UniProtKB-KW"/>
</dbReference>
<evidence type="ECO:0000256" key="1">
    <source>
        <dbReference type="ARBA" id="ARBA00009865"/>
    </source>
</evidence>
<keyword evidence="2" id="KW-0858">Xylan degradation</keyword>
<evidence type="ECO:0000256" key="4">
    <source>
        <dbReference type="ARBA" id="ARBA00023277"/>
    </source>
</evidence>
<dbReference type="CDD" id="cd08991">
    <property type="entry name" value="GH43_HoAraf43-like"/>
    <property type="match status" value="1"/>
</dbReference>
<accession>D5BB94</accession>
<keyword evidence="5 8" id="KW-0326">Glycosidase</keyword>
<organism evidence="9 10">
    <name type="scientific">Zunongwangia profunda (strain DSM 18752 / CCTCC AB 206139 / SM-A87)</name>
    <name type="common">Wangia profunda</name>
    <dbReference type="NCBI Taxonomy" id="655815"/>
    <lineage>
        <taxon>Bacteria</taxon>
        <taxon>Pseudomonadati</taxon>
        <taxon>Bacteroidota</taxon>
        <taxon>Flavobacteriia</taxon>
        <taxon>Flavobacteriales</taxon>
        <taxon>Flavobacteriaceae</taxon>
        <taxon>Zunongwangia</taxon>
    </lineage>
</organism>
<dbReference type="HOGENOM" id="CLU_009397_4_0_10"/>
<keyword evidence="4" id="KW-0119">Carbohydrate metabolism</keyword>